<reference evidence="3 4" key="1">
    <citation type="submission" date="2018-05" db="EMBL/GenBank/DDBJ databases">
        <title>Streptomyces venezuelae.</title>
        <authorList>
            <person name="Kim W."/>
            <person name="Lee N."/>
            <person name="Cho B.-K."/>
        </authorList>
    </citation>
    <scope>NUCLEOTIDE SEQUENCE [LARGE SCALE GENOMIC DNA]</scope>
    <source>
        <strain evidence="3 4">ATCC 14584</strain>
    </source>
</reference>
<dbReference type="AlphaFoldDB" id="A0A5P2C7C7"/>
<feature type="region of interest" description="Disordered" evidence="1">
    <location>
        <begin position="1"/>
        <end position="30"/>
    </location>
</feature>
<dbReference type="Gene3D" id="1.10.260.40">
    <property type="entry name" value="lambda repressor-like DNA-binding domains"/>
    <property type="match status" value="1"/>
</dbReference>
<dbReference type="SMART" id="SM00530">
    <property type="entry name" value="HTH_XRE"/>
    <property type="match status" value="1"/>
</dbReference>
<dbReference type="OrthoDB" id="3197212at2"/>
<evidence type="ECO:0000259" key="2">
    <source>
        <dbReference type="PROSITE" id="PS50943"/>
    </source>
</evidence>
<dbReference type="GO" id="GO:0003677">
    <property type="term" value="F:DNA binding"/>
    <property type="evidence" value="ECO:0007669"/>
    <property type="project" value="InterPro"/>
</dbReference>
<dbReference type="CDD" id="cd00093">
    <property type="entry name" value="HTH_XRE"/>
    <property type="match status" value="1"/>
</dbReference>
<dbReference type="SUPFAM" id="SSF47413">
    <property type="entry name" value="lambda repressor-like DNA-binding domains"/>
    <property type="match status" value="1"/>
</dbReference>
<protein>
    <recommendedName>
        <fullName evidence="2">HTH cro/C1-type domain-containing protein</fullName>
    </recommendedName>
</protein>
<dbReference type="InterPro" id="IPR010982">
    <property type="entry name" value="Lambda_DNA-bd_dom_sf"/>
</dbReference>
<accession>A0A5P2C7C7</accession>
<evidence type="ECO:0000313" key="3">
    <source>
        <dbReference type="EMBL" id="QES36609.1"/>
    </source>
</evidence>
<dbReference type="Proteomes" id="UP000322927">
    <property type="component" value="Chromosome"/>
</dbReference>
<name>A0A5P2C7C7_STRVZ</name>
<feature type="compositionally biased region" description="Basic residues" evidence="1">
    <location>
        <begin position="15"/>
        <end position="30"/>
    </location>
</feature>
<gene>
    <name evidence="3" type="ORF">DEJ48_27275</name>
</gene>
<organism evidence="3 4">
    <name type="scientific">Streptomyces venezuelae</name>
    <dbReference type="NCBI Taxonomy" id="54571"/>
    <lineage>
        <taxon>Bacteria</taxon>
        <taxon>Bacillati</taxon>
        <taxon>Actinomycetota</taxon>
        <taxon>Actinomycetes</taxon>
        <taxon>Kitasatosporales</taxon>
        <taxon>Streptomycetaceae</taxon>
        <taxon>Streptomyces</taxon>
    </lineage>
</organism>
<feature type="domain" description="HTH cro/C1-type" evidence="2">
    <location>
        <begin position="73"/>
        <end position="127"/>
    </location>
</feature>
<dbReference type="InterPro" id="IPR001387">
    <property type="entry name" value="Cro/C1-type_HTH"/>
</dbReference>
<sequence length="128" mass="14027">MRRSSLVRGTGRARPFAKSRSRRGLARLPTRARRALVTSCGARAVRPDPQAARQPAPPSPRVFAARRAVGARIQAARFHANLTREGLAERAGLDCRSVNRIERRHASPIVDNPVRIADALGVPLRDLV</sequence>
<dbReference type="PROSITE" id="PS50943">
    <property type="entry name" value="HTH_CROC1"/>
    <property type="match status" value="1"/>
</dbReference>
<dbReference type="EMBL" id="CP029192">
    <property type="protein sequence ID" value="QES36609.1"/>
    <property type="molecule type" value="Genomic_DNA"/>
</dbReference>
<proteinExistence type="predicted"/>
<evidence type="ECO:0000313" key="4">
    <source>
        <dbReference type="Proteomes" id="UP000322927"/>
    </source>
</evidence>
<dbReference type="Pfam" id="PF01381">
    <property type="entry name" value="HTH_3"/>
    <property type="match status" value="1"/>
</dbReference>
<evidence type="ECO:0000256" key="1">
    <source>
        <dbReference type="SAM" id="MobiDB-lite"/>
    </source>
</evidence>